<name>A0A6C1B066_9RHOO</name>
<evidence type="ECO:0000313" key="1">
    <source>
        <dbReference type="EMBL" id="QID16992.1"/>
    </source>
</evidence>
<keyword evidence="2" id="KW-1185">Reference proteome</keyword>
<dbReference type="KEGG" id="azq:G3580_04650"/>
<dbReference type="Proteomes" id="UP000501991">
    <property type="component" value="Chromosome"/>
</dbReference>
<dbReference type="EMBL" id="CP048836">
    <property type="protein sequence ID" value="QID16992.1"/>
    <property type="molecule type" value="Genomic_DNA"/>
</dbReference>
<proteinExistence type="predicted"/>
<dbReference type="GO" id="GO:0016740">
    <property type="term" value="F:transferase activity"/>
    <property type="evidence" value="ECO:0007669"/>
    <property type="project" value="UniProtKB-KW"/>
</dbReference>
<organism evidence="1 2">
    <name type="scientific">Nitrogeniibacter mangrovi</name>
    <dbReference type="NCBI Taxonomy" id="2016596"/>
    <lineage>
        <taxon>Bacteria</taxon>
        <taxon>Pseudomonadati</taxon>
        <taxon>Pseudomonadota</taxon>
        <taxon>Betaproteobacteria</taxon>
        <taxon>Rhodocyclales</taxon>
        <taxon>Zoogloeaceae</taxon>
        <taxon>Nitrogeniibacter</taxon>
    </lineage>
</organism>
<dbReference type="InterPro" id="IPR029044">
    <property type="entry name" value="Nucleotide-diphossugar_trans"/>
</dbReference>
<dbReference type="Gene3D" id="3.90.550.10">
    <property type="entry name" value="Spore Coat Polysaccharide Biosynthesis Protein SpsA, Chain A"/>
    <property type="match status" value="1"/>
</dbReference>
<dbReference type="AlphaFoldDB" id="A0A6C1B066"/>
<accession>A0A6C1B066</accession>
<dbReference type="RefSeq" id="WP_173764158.1">
    <property type="nucleotide sequence ID" value="NZ_CP048836.1"/>
</dbReference>
<evidence type="ECO:0000313" key="2">
    <source>
        <dbReference type="Proteomes" id="UP000501991"/>
    </source>
</evidence>
<reference evidence="1 2" key="1">
    <citation type="submission" date="2020-02" db="EMBL/GenBank/DDBJ databases">
        <title>Nitrogenibacter mangrovi gen. nov., sp. nov. isolated from mangrove sediment, a denitrifying betaproteobacterium.</title>
        <authorList>
            <person name="Liao H."/>
            <person name="Tian Y."/>
        </authorList>
    </citation>
    <scope>NUCLEOTIDE SEQUENCE [LARGE SCALE GENOMIC DNA]</scope>
    <source>
        <strain evidence="1 2">M9-3-2</strain>
    </source>
</reference>
<gene>
    <name evidence="1" type="ORF">G3580_04650</name>
</gene>
<protein>
    <submittedName>
        <fullName evidence="1">Glycosyltransferase family 2 protein</fullName>
    </submittedName>
</protein>
<keyword evidence="1" id="KW-0808">Transferase</keyword>
<dbReference type="SUPFAM" id="SSF53448">
    <property type="entry name" value="Nucleotide-diphospho-sugar transferases"/>
    <property type="match status" value="1"/>
</dbReference>
<sequence length="294" mass="31868">MSRQKQTPDNTAPVRFSVVIPTLGGAQISRTIEQINQGSVRPHEILVCIPEAEAHRVAGLPFDNVRIVPTPVRGQVAQRAFGFAQVESSLVMQLDDDIMLDHDAVATLLSALTALGPGHIVGPVLYNVETGAPLSTIDTGFKGFVINVYESLIRGLPWGKRRMGALSDIGGCGSVDPRLCDEALVSTEWLPGGCSVSYRDELVLDAFFPYPGKAFSEDVLHSTLRTRKGIVHHVAVRAKATIQPPERGVTRYSALAEIRARQYAARMLGGNPVRAYLASVLDILRRQIAALLAR</sequence>